<accession>A0ABY6IKB8</accession>
<reference evidence="1" key="1">
    <citation type="submission" date="2022-10" db="EMBL/GenBank/DDBJ databases">
        <title>YIM 151497 complete genome.</title>
        <authorList>
            <person name="Chen X."/>
        </authorList>
    </citation>
    <scope>NUCLEOTIDE SEQUENCE</scope>
    <source>
        <strain evidence="1">YIM 151497</strain>
    </source>
</reference>
<evidence type="ECO:0000313" key="1">
    <source>
        <dbReference type="EMBL" id="UYQ71008.1"/>
    </source>
</evidence>
<evidence type="ECO:0000313" key="2">
    <source>
        <dbReference type="Proteomes" id="UP001163882"/>
    </source>
</evidence>
<dbReference type="Proteomes" id="UP001163882">
    <property type="component" value="Chromosome"/>
</dbReference>
<protein>
    <submittedName>
        <fullName evidence="1">Uncharacterized protein</fullName>
    </submittedName>
</protein>
<keyword evidence="2" id="KW-1185">Reference proteome</keyword>
<name>A0ABY6IKB8_9HYPH</name>
<sequence length="64" mass="7038">MTDPFLCFFDQKARALSDAGDLEALTALIQEALDGRVNGYGPPTSDINTAIELEQKLIRERKVA</sequence>
<dbReference type="EMBL" id="CP107716">
    <property type="protein sequence ID" value="UYQ71008.1"/>
    <property type="molecule type" value="Genomic_DNA"/>
</dbReference>
<dbReference type="RefSeq" id="WP_264224672.1">
    <property type="nucleotide sequence ID" value="NZ_CP107716.1"/>
</dbReference>
<gene>
    <name evidence="1" type="ORF">OF122_13160</name>
</gene>
<proteinExistence type="predicted"/>
<organism evidence="1 2">
    <name type="scientific">Pelagibacterium flavum</name>
    <dbReference type="NCBI Taxonomy" id="2984530"/>
    <lineage>
        <taxon>Bacteria</taxon>
        <taxon>Pseudomonadati</taxon>
        <taxon>Pseudomonadota</taxon>
        <taxon>Alphaproteobacteria</taxon>
        <taxon>Hyphomicrobiales</taxon>
        <taxon>Devosiaceae</taxon>
        <taxon>Pelagibacterium</taxon>
    </lineage>
</organism>